<dbReference type="GO" id="GO:0016020">
    <property type="term" value="C:membrane"/>
    <property type="evidence" value="ECO:0007669"/>
    <property type="project" value="UniProtKB-SubCell"/>
</dbReference>
<dbReference type="AlphaFoldDB" id="A0AAW1GU26"/>
<dbReference type="EMBL" id="JBDFQZ010000014">
    <property type="protein sequence ID" value="KAK9666533.1"/>
    <property type="molecule type" value="Genomic_DNA"/>
</dbReference>
<evidence type="ECO:0000256" key="3">
    <source>
        <dbReference type="ARBA" id="ARBA00022692"/>
    </source>
</evidence>
<comment type="similarity">
    <text evidence="2">Belongs to the nucleobase:cation symporter-2 (NCS2) (TC 2.A.40) family.</text>
</comment>
<proteinExistence type="inferred from homology"/>
<protein>
    <submittedName>
        <fullName evidence="7">Uncharacterized protein</fullName>
    </submittedName>
</protein>
<feature type="transmembrane region" description="Helical" evidence="6">
    <location>
        <begin position="159"/>
        <end position="177"/>
    </location>
</feature>
<feature type="transmembrane region" description="Helical" evidence="6">
    <location>
        <begin position="95"/>
        <end position="120"/>
    </location>
</feature>
<dbReference type="GO" id="GO:0022857">
    <property type="term" value="F:transmembrane transporter activity"/>
    <property type="evidence" value="ECO:0007669"/>
    <property type="project" value="InterPro"/>
</dbReference>
<feature type="transmembrane region" description="Helical" evidence="6">
    <location>
        <begin position="189"/>
        <end position="207"/>
    </location>
</feature>
<evidence type="ECO:0000256" key="2">
    <source>
        <dbReference type="ARBA" id="ARBA00008821"/>
    </source>
</evidence>
<keyword evidence="3 6" id="KW-0812">Transmembrane</keyword>
<name>A0AAW1GU26_SAPOF</name>
<feature type="transmembrane region" description="Helical" evidence="6">
    <location>
        <begin position="459"/>
        <end position="483"/>
    </location>
</feature>
<feature type="transmembrane region" description="Helical" evidence="6">
    <location>
        <begin position="36"/>
        <end position="59"/>
    </location>
</feature>
<sequence>MAALKGGDDFGPFPIKEQLPGVDFCVTSNPPWHESIILGFQHFIIVLGSTVIIPTILVPQMGGGPVEKAKVIQTLLFVSGLNTLLQTLFGCRTSIIIGGSYAFVIPAISIIFTGHFAYIIDPHDRFRETMKAIQGAIMFASIFPVIVGVLGLWRIVVRFLSPLAAIPLVTLTGLGLLQFGFPQLAKCTAVGLPALVVVVFLTQYFGSLLKPLQVLGRRYGALGTIGLIWAFAAILTAAGAFKKSSPKTQFYCRTDRTGLIGAASWIRFPYPFQWGRPTLNVANGFAMMAATFVSLVESTGAFISASRYGSATPVPPSVVGRGVSWIGIGNFLNGAFGTICGSTASVENAGLLGLNQVGSRRVAQIAALFMLFFSILGKFGALLASIPIPIFAAINCVLYAYVASSGLGFLQFCNLNSFRTKFILGFSLYMGLSVPQYFNEFLLVDGRTPIFTRSMAFNSIVQVILTSSATVGGIIALFLDLTLHRTHTATRRDSGRHWWKKFRTFEGDTRSQEFYSLPWGLNRYFPSF</sequence>
<feature type="transmembrane region" description="Helical" evidence="6">
    <location>
        <begin position="71"/>
        <end position="89"/>
    </location>
</feature>
<dbReference type="PANTHER" id="PTHR11119">
    <property type="entry name" value="XANTHINE-URACIL / VITAMIN C PERMEASE FAMILY MEMBER"/>
    <property type="match status" value="1"/>
</dbReference>
<feature type="transmembrane region" description="Helical" evidence="6">
    <location>
        <begin position="219"/>
        <end position="241"/>
    </location>
</feature>
<comment type="subcellular location">
    <subcellularLocation>
        <location evidence="1">Membrane</location>
        <topology evidence="1">Multi-pass membrane protein</topology>
    </subcellularLocation>
</comment>
<evidence type="ECO:0000313" key="7">
    <source>
        <dbReference type="EMBL" id="KAK9666533.1"/>
    </source>
</evidence>
<keyword evidence="4 6" id="KW-1133">Transmembrane helix</keyword>
<evidence type="ECO:0000313" key="8">
    <source>
        <dbReference type="Proteomes" id="UP001443914"/>
    </source>
</evidence>
<dbReference type="InterPro" id="IPR006043">
    <property type="entry name" value="NCS2"/>
</dbReference>
<evidence type="ECO:0000256" key="4">
    <source>
        <dbReference type="ARBA" id="ARBA00022989"/>
    </source>
</evidence>
<keyword evidence="5 6" id="KW-0472">Membrane</keyword>
<comment type="caution">
    <text evidence="7">The sequence shown here is derived from an EMBL/GenBank/DDBJ whole genome shotgun (WGS) entry which is preliminary data.</text>
</comment>
<feature type="transmembrane region" description="Helical" evidence="6">
    <location>
        <begin position="132"/>
        <end position="153"/>
    </location>
</feature>
<evidence type="ECO:0000256" key="6">
    <source>
        <dbReference type="SAM" id="Phobius"/>
    </source>
</evidence>
<dbReference type="Pfam" id="PF00860">
    <property type="entry name" value="Xan_ur_permease"/>
    <property type="match status" value="1"/>
</dbReference>
<reference evidence="7" key="1">
    <citation type="submission" date="2024-03" db="EMBL/GenBank/DDBJ databases">
        <title>WGS assembly of Saponaria officinalis var. Norfolk2.</title>
        <authorList>
            <person name="Jenkins J."/>
            <person name="Shu S."/>
            <person name="Grimwood J."/>
            <person name="Barry K."/>
            <person name="Goodstein D."/>
            <person name="Schmutz J."/>
            <person name="Leebens-Mack J."/>
            <person name="Osbourn A."/>
        </authorList>
    </citation>
    <scope>NUCLEOTIDE SEQUENCE [LARGE SCALE GENOMIC DNA]</scope>
    <source>
        <strain evidence="7">JIC</strain>
    </source>
</reference>
<accession>A0AAW1GU26</accession>
<evidence type="ECO:0000256" key="5">
    <source>
        <dbReference type="ARBA" id="ARBA00023136"/>
    </source>
</evidence>
<feature type="transmembrane region" description="Helical" evidence="6">
    <location>
        <begin position="390"/>
        <end position="410"/>
    </location>
</feature>
<gene>
    <name evidence="7" type="ORF">RND81_14G191600</name>
</gene>
<organism evidence="7 8">
    <name type="scientific">Saponaria officinalis</name>
    <name type="common">Common soapwort</name>
    <name type="synonym">Lychnis saponaria</name>
    <dbReference type="NCBI Taxonomy" id="3572"/>
    <lineage>
        <taxon>Eukaryota</taxon>
        <taxon>Viridiplantae</taxon>
        <taxon>Streptophyta</taxon>
        <taxon>Embryophyta</taxon>
        <taxon>Tracheophyta</taxon>
        <taxon>Spermatophyta</taxon>
        <taxon>Magnoliopsida</taxon>
        <taxon>eudicotyledons</taxon>
        <taxon>Gunneridae</taxon>
        <taxon>Pentapetalae</taxon>
        <taxon>Caryophyllales</taxon>
        <taxon>Caryophyllaceae</taxon>
        <taxon>Caryophylleae</taxon>
        <taxon>Saponaria</taxon>
    </lineage>
</organism>
<feature type="transmembrane region" description="Helical" evidence="6">
    <location>
        <begin position="365"/>
        <end position="384"/>
    </location>
</feature>
<dbReference type="Proteomes" id="UP001443914">
    <property type="component" value="Unassembled WGS sequence"/>
</dbReference>
<evidence type="ECO:0000256" key="1">
    <source>
        <dbReference type="ARBA" id="ARBA00004141"/>
    </source>
</evidence>
<keyword evidence="8" id="KW-1185">Reference proteome</keyword>
<feature type="transmembrane region" description="Helical" evidence="6">
    <location>
        <begin position="422"/>
        <end position="439"/>
    </location>
</feature>